<gene>
    <name evidence="1" type="ORF">L1987_02153</name>
</gene>
<evidence type="ECO:0000313" key="2">
    <source>
        <dbReference type="Proteomes" id="UP001056120"/>
    </source>
</evidence>
<evidence type="ECO:0000313" key="1">
    <source>
        <dbReference type="EMBL" id="KAI3828058.1"/>
    </source>
</evidence>
<keyword evidence="2" id="KW-1185">Reference proteome</keyword>
<protein>
    <submittedName>
        <fullName evidence="1">Uncharacterized protein</fullName>
    </submittedName>
</protein>
<reference evidence="1 2" key="2">
    <citation type="journal article" date="2022" name="Mol. Ecol. Resour.">
        <title>The genomes of chicory, endive, great burdock and yacon provide insights into Asteraceae paleo-polyploidization history and plant inulin production.</title>
        <authorList>
            <person name="Fan W."/>
            <person name="Wang S."/>
            <person name="Wang H."/>
            <person name="Wang A."/>
            <person name="Jiang F."/>
            <person name="Liu H."/>
            <person name="Zhao H."/>
            <person name="Xu D."/>
            <person name="Zhang Y."/>
        </authorList>
    </citation>
    <scope>NUCLEOTIDE SEQUENCE [LARGE SCALE GENOMIC DNA]</scope>
    <source>
        <strain evidence="2">cv. Yunnan</strain>
        <tissue evidence="1">Leaves</tissue>
    </source>
</reference>
<dbReference type="Proteomes" id="UP001056120">
    <property type="component" value="Linkage Group LG01"/>
</dbReference>
<sequence>MQHTQLPVETLSDEEFGWKEWISISVTLGEPQVQIGSHSFTFDYVYGSIGTPSSRIFEDCVEPLVDVLFLAYNATVLACGQIRCICYGLEAYCVYCLFISIDRIRLPSVGTGALSAREAEGITNISAGEMAIERRCEELVTQPHSCSRRGTELEGKTLKVLSLDSKTSSPLRFPNCSACVSIVFPSLSYNVVRGYGEITAR</sequence>
<comment type="caution">
    <text evidence="1">The sequence shown here is derived from an EMBL/GenBank/DDBJ whole genome shotgun (WGS) entry which is preliminary data.</text>
</comment>
<organism evidence="1 2">
    <name type="scientific">Smallanthus sonchifolius</name>
    <dbReference type="NCBI Taxonomy" id="185202"/>
    <lineage>
        <taxon>Eukaryota</taxon>
        <taxon>Viridiplantae</taxon>
        <taxon>Streptophyta</taxon>
        <taxon>Embryophyta</taxon>
        <taxon>Tracheophyta</taxon>
        <taxon>Spermatophyta</taxon>
        <taxon>Magnoliopsida</taxon>
        <taxon>eudicotyledons</taxon>
        <taxon>Gunneridae</taxon>
        <taxon>Pentapetalae</taxon>
        <taxon>asterids</taxon>
        <taxon>campanulids</taxon>
        <taxon>Asterales</taxon>
        <taxon>Asteraceae</taxon>
        <taxon>Asteroideae</taxon>
        <taxon>Heliantheae alliance</taxon>
        <taxon>Millerieae</taxon>
        <taxon>Smallanthus</taxon>
    </lineage>
</organism>
<name>A0ACB9K750_9ASTR</name>
<dbReference type="EMBL" id="CM042018">
    <property type="protein sequence ID" value="KAI3828058.1"/>
    <property type="molecule type" value="Genomic_DNA"/>
</dbReference>
<accession>A0ACB9K750</accession>
<proteinExistence type="predicted"/>
<reference evidence="2" key="1">
    <citation type="journal article" date="2022" name="Mol. Ecol. Resour.">
        <title>The genomes of chicory, endive, great burdock and yacon provide insights into Asteraceae palaeo-polyploidization history and plant inulin production.</title>
        <authorList>
            <person name="Fan W."/>
            <person name="Wang S."/>
            <person name="Wang H."/>
            <person name="Wang A."/>
            <person name="Jiang F."/>
            <person name="Liu H."/>
            <person name="Zhao H."/>
            <person name="Xu D."/>
            <person name="Zhang Y."/>
        </authorList>
    </citation>
    <scope>NUCLEOTIDE SEQUENCE [LARGE SCALE GENOMIC DNA]</scope>
    <source>
        <strain evidence="2">cv. Yunnan</strain>
    </source>
</reference>